<gene>
    <name evidence="4" type="ORF">GCM10011379_35680</name>
</gene>
<evidence type="ECO:0000259" key="3">
    <source>
        <dbReference type="Pfam" id="PF16344"/>
    </source>
</evidence>
<feature type="domain" description="FecR protein" evidence="2">
    <location>
        <begin position="120"/>
        <end position="215"/>
    </location>
</feature>
<feature type="domain" description="Protein FecR C-terminal" evidence="3">
    <location>
        <begin position="263"/>
        <end position="329"/>
    </location>
</feature>
<dbReference type="Pfam" id="PF16344">
    <property type="entry name" value="FecR_C"/>
    <property type="match status" value="1"/>
</dbReference>
<evidence type="ECO:0008006" key="6">
    <source>
        <dbReference type="Google" id="ProtNLM"/>
    </source>
</evidence>
<dbReference type="InterPro" id="IPR012373">
    <property type="entry name" value="Ferrdict_sens_TM"/>
</dbReference>
<dbReference type="GO" id="GO:0016989">
    <property type="term" value="F:sigma factor antagonist activity"/>
    <property type="evidence" value="ECO:0007669"/>
    <property type="project" value="TreeGrafter"/>
</dbReference>
<comment type="caution">
    <text evidence="4">The sequence shown here is derived from an EMBL/GenBank/DDBJ whole genome shotgun (WGS) entry which is preliminary data.</text>
</comment>
<dbReference type="AlphaFoldDB" id="A0A917J1B9"/>
<evidence type="ECO:0000313" key="5">
    <source>
        <dbReference type="Proteomes" id="UP000627292"/>
    </source>
</evidence>
<keyword evidence="1" id="KW-0472">Membrane</keyword>
<keyword evidence="1" id="KW-1133">Transmembrane helix</keyword>
<keyword evidence="1" id="KW-0812">Transmembrane</keyword>
<protein>
    <recommendedName>
        <fullName evidence="6">FecR family protein</fullName>
    </recommendedName>
</protein>
<reference evidence="4" key="1">
    <citation type="journal article" date="2014" name="Int. J. Syst. Evol. Microbiol.">
        <title>Complete genome sequence of Corynebacterium casei LMG S-19264T (=DSM 44701T), isolated from a smear-ripened cheese.</title>
        <authorList>
            <consortium name="US DOE Joint Genome Institute (JGI-PGF)"/>
            <person name="Walter F."/>
            <person name="Albersmeier A."/>
            <person name="Kalinowski J."/>
            <person name="Ruckert C."/>
        </authorList>
    </citation>
    <scope>NUCLEOTIDE SEQUENCE</scope>
    <source>
        <strain evidence="4">CGMCC 1.15290</strain>
    </source>
</reference>
<dbReference type="PIRSF" id="PIRSF018266">
    <property type="entry name" value="FecR"/>
    <property type="match status" value="1"/>
</dbReference>
<feature type="transmembrane region" description="Helical" evidence="1">
    <location>
        <begin position="76"/>
        <end position="98"/>
    </location>
</feature>
<dbReference type="EMBL" id="BMIB01000003">
    <property type="protein sequence ID" value="GGH73779.1"/>
    <property type="molecule type" value="Genomic_DNA"/>
</dbReference>
<proteinExistence type="predicted"/>
<evidence type="ECO:0000259" key="2">
    <source>
        <dbReference type="Pfam" id="PF04773"/>
    </source>
</evidence>
<keyword evidence="5" id="KW-1185">Reference proteome</keyword>
<dbReference type="Gene3D" id="3.55.50.30">
    <property type="match status" value="1"/>
</dbReference>
<organism evidence="4 5">
    <name type="scientific">Filimonas zeae</name>
    <dbReference type="NCBI Taxonomy" id="1737353"/>
    <lineage>
        <taxon>Bacteria</taxon>
        <taxon>Pseudomonadati</taxon>
        <taxon>Bacteroidota</taxon>
        <taxon>Chitinophagia</taxon>
        <taxon>Chitinophagales</taxon>
        <taxon>Chitinophagaceae</taxon>
        <taxon>Filimonas</taxon>
    </lineage>
</organism>
<dbReference type="InterPro" id="IPR006860">
    <property type="entry name" value="FecR"/>
</dbReference>
<dbReference type="PANTHER" id="PTHR30273:SF2">
    <property type="entry name" value="PROTEIN FECR"/>
    <property type="match status" value="1"/>
</dbReference>
<evidence type="ECO:0000313" key="4">
    <source>
        <dbReference type="EMBL" id="GGH73779.1"/>
    </source>
</evidence>
<reference evidence="4" key="2">
    <citation type="submission" date="2020-09" db="EMBL/GenBank/DDBJ databases">
        <authorList>
            <person name="Sun Q."/>
            <person name="Zhou Y."/>
        </authorList>
    </citation>
    <scope>NUCLEOTIDE SEQUENCE</scope>
    <source>
        <strain evidence="4">CGMCC 1.15290</strain>
    </source>
</reference>
<dbReference type="Proteomes" id="UP000627292">
    <property type="component" value="Unassembled WGS sequence"/>
</dbReference>
<sequence length="331" mass="37045">MSDMDITPELLNRYRKGLCSPAQMRAVEAWAERHEMVDDADFPLPGREAELEQEIWTSLDNYRQKPPVRAMHSRRWFTGGITAAATLVVAAGVLLFLYHGRSGKNNALLAEKNAVKAVWDTIKTLAGERRTVQLPDGSQVILNSGSELAYSRQFSTAARNVFLSGEAFFTVVADARRPFTIHSPLTQVQVLGTSFNMQAYAEDTAAWVTVEEGKVALTSLPYMQGARSITLIAGEQGVAGQSGSLRSRNVYAGNYHAWTRNQLLIQDKTLPETALLLQRWFNKKVVIDSNALQHERFTGRFNNPQPEQVLKAIAFVVKCRYSINDQEIHLY</sequence>
<accession>A0A917J1B9</accession>
<dbReference type="Gene3D" id="2.60.120.1440">
    <property type="match status" value="1"/>
</dbReference>
<evidence type="ECO:0000256" key="1">
    <source>
        <dbReference type="SAM" id="Phobius"/>
    </source>
</evidence>
<dbReference type="InterPro" id="IPR032508">
    <property type="entry name" value="FecR_C"/>
</dbReference>
<dbReference type="Pfam" id="PF04773">
    <property type="entry name" value="FecR"/>
    <property type="match status" value="1"/>
</dbReference>
<dbReference type="PANTHER" id="PTHR30273">
    <property type="entry name" value="PERIPLASMIC SIGNAL SENSOR AND SIGMA FACTOR ACTIVATOR FECR-RELATED"/>
    <property type="match status" value="1"/>
</dbReference>
<name>A0A917J1B9_9BACT</name>